<dbReference type="STRING" id="701521.PECL_355"/>
<protein>
    <submittedName>
        <fullName evidence="1">Uncharacterized protein</fullName>
    </submittedName>
</protein>
<proteinExistence type="predicted"/>
<dbReference type="AlphaFoldDB" id="G8PB37"/>
<dbReference type="KEGG" id="pce:PECL_355"/>
<gene>
    <name evidence="1" type="ordered locus">PECL_355</name>
</gene>
<dbReference type="PATRIC" id="fig|701521.8.peg.334"/>
<name>G8PB37_PEDCP</name>
<accession>G8PB37</accession>
<keyword evidence="2" id="KW-1185">Reference proteome</keyword>
<evidence type="ECO:0000313" key="2">
    <source>
        <dbReference type="Proteomes" id="UP000005444"/>
    </source>
</evidence>
<dbReference type="Proteomes" id="UP000005444">
    <property type="component" value="Chromosome"/>
</dbReference>
<sequence>MTFKTIDLVYQEIAEEDLKSVIGGKSKKKSHWWTPCVQFAQGFLDSF</sequence>
<dbReference type="EMBL" id="CP003137">
    <property type="protein sequence ID" value="AEV94666.1"/>
    <property type="molecule type" value="Genomic_DNA"/>
</dbReference>
<dbReference type="HOGENOM" id="CLU_3171291_0_0_9"/>
<dbReference type="RefSeq" id="WP_014214864.1">
    <property type="nucleotide sequence ID" value="NC_016605.1"/>
</dbReference>
<organism evidence="1 2">
    <name type="scientific">Pediococcus claussenii (strain ATCC BAA-344 / DSM 14800 / JCM 18046 / KCTC 3811 / LMG 21948 / P06)</name>
    <dbReference type="NCBI Taxonomy" id="701521"/>
    <lineage>
        <taxon>Bacteria</taxon>
        <taxon>Bacillati</taxon>
        <taxon>Bacillota</taxon>
        <taxon>Bacilli</taxon>
        <taxon>Lactobacillales</taxon>
        <taxon>Lactobacillaceae</taxon>
        <taxon>Pediococcus</taxon>
    </lineage>
</organism>
<evidence type="ECO:0000313" key="1">
    <source>
        <dbReference type="EMBL" id="AEV94666.1"/>
    </source>
</evidence>
<reference evidence="1 2" key="1">
    <citation type="journal article" date="2012" name="J. Bacteriol.">
        <title>Complete Genome Sequence of the Beer Spoilage Organism Pediococcus claussenii ATCC BAA-344T.</title>
        <authorList>
            <person name="Pittet V."/>
            <person name="Abegunde T."/>
            <person name="Marfleet T."/>
            <person name="Haakensen M."/>
            <person name="Morrow K."/>
            <person name="Jayaprakash T."/>
            <person name="Schroeder K."/>
            <person name="Trost B."/>
            <person name="Byrns S."/>
            <person name="Bergsveinson J."/>
            <person name="Kusalik A."/>
            <person name="Ziola B."/>
        </authorList>
    </citation>
    <scope>NUCLEOTIDE SEQUENCE [LARGE SCALE GENOMIC DNA]</scope>
    <source>
        <strain evidence="1 2">ATCC BAA-344</strain>
    </source>
</reference>